<protein>
    <recommendedName>
        <fullName evidence="6">Thioredoxin domain-containing protein</fullName>
    </recommendedName>
</protein>
<dbReference type="STRING" id="1748243.Tel_09220"/>
<dbReference type="PANTHER" id="PTHR13887:SF14">
    <property type="entry name" value="DISULFIDE BOND FORMATION PROTEIN D"/>
    <property type="match status" value="1"/>
</dbReference>
<dbReference type="PROSITE" id="PS51352">
    <property type="entry name" value="THIOREDOXIN_2"/>
    <property type="match status" value="1"/>
</dbReference>
<keyword evidence="5" id="KW-0676">Redox-active center</keyword>
<evidence type="ECO:0000256" key="5">
    <source>
        <dbReference type="ARBA" id="ARBA00023284"/>
    </source>
</evidence>
<dbReference type="InterPro" id="IPR012336">
    <property type="entry name" value="Thioredoxin-like_fold"/>
</dbReference>
<dbReference type="Proteomes" id="UP000055136">
    <property type="component" value="Chromosome"/>
</dbReference>
<evidence type="ECO:0000256" key="3">
    <source>
        <dbReference type="ARBA" id="ARBA00023002"/>
    </source>
</evidence>
<dbReference type="SUPFAM" id="SSF52833">
    <property type="entry name" value="Thioredoxin-like"/>
    <property type="match status" value="1"/>
</dbReference>
<proteinExistence type="inferred from homology"/>
<comment type="similarity">
    <text evidence="1">Belongs to the thioredoxin family. DsbA subfamily.</text>
</comment>
<dbReference type="InterPro" id="IPR036249">
    <property type="entry name" value="Thioredoxin-like_sf"/>
</dbReference>
<evidence type="ECO:0000313" key="7">
    <source>
        <dbReference type="EMBL" id="ALP53320.1"/>
    </source>
</evidence>
<dbReference type="GO" id="GO:0016491">
    <property type="term" value="F:oxidoreductase activity"/>
    <property type="evidence" value="ECO:0007669"/>
    <property type="project" value="UniProtKB-KW"/>
</dbReference>
<organism evidence="7 8">
    <name type="scientific">Candidatus Tenderia electrophaga</name>
    <dbReference type="NCBI Taxonomy" id="1748243"/>
    <lineage>
        <taxon>Bacteria</taxon>
        <taxon>Pseudomonadati</taxon>
        <taxon>Pseudomonadota</taxon>
        <taxon>Gammaproteobacteria</taxon>
        <taxon>Candidatus Tenderiales</taxon>
        <taxon>Candidatus Tenderiaceae</taxon>
        <taxon>Candidatus Tenderia</taxon>
    </lineage>
</organism>
<evidence type="ECO:0000259" key="6">
    <source>
        <dbReference type="PROSITE" id="PS51352"/>
    </source>
</evidence>
<evidence type="ECO:0000313" key="8">
    <source>
        <dbReference type="Proteomes" id="UP000055136"/>
    </source>
</evidence>
<feature type="domain" description="Thioredoxin" evidence="6">
    <location>
        <begin position="21"/>
        <end position="210"/>
    </location>
</feature>
<dbReference type="EMBL" id="CP013099">
    <property type="protein sequence ID" value="ALP53320.1"/>
    <property type="molecule type" value="Genomic_DNA"/>
</dbReference>
<sequence length="214" mass="24115">MKQSHITLIALVLIAGALLAAVLLKPQSQQDATVSQGGAQLIREHSPRVGPEQAKVTIVEFMDPACGTCRQFHPYVKRMLQRYPDQIRVVLRYAPFHQGSDGMVAILEAARKQNKFGQVLDLMFDTQSQWTQNHIAYPDRFWPFLDALELDLDRLAQDMKAPEIVHIIQQDLSDARQLGADKTPTFFVNGRALPSFGLQQLTQLVEAEIAKHYP</sequence>
<dbReference type="Pfam" id="PF13462">
    <property type="entry name" value="Thioredoxin_4"/>
    <property type="match status" value="1"/>
</dbReference>
<accession>A0A0S2TDW3</accession>
<dbReference type="Gene3D" id="3.40.30.10">
    <property type="entry name" value="Glutaredoxin"/>
    <property type="match status" value="1"/>
</dbReference>
<name>A0A0S2TDW3_9GAMM</name>
<dbReference type="KEGG" id="tee:Tel_09220"/>
<gene>
    <name evidence="7" type="ORF">Tel_09220</name>
</gene>
<dbReference type="AlphaFoldDB" id="A0A0S2TDW3"/>
<keyword evidence="2" id="KW-0732">Signal</keyword>
<reference evidence="7" key="1">
    <citation type="submission" date="2015-10" db="EMBL/GenBank/DDBJ databases">
        <title>Description of Candidatus Tenderia electrophaga gen. nov, sp. nov., an Uncultivated Electroautotroph from a Biocathode Enrichment.</title>
        <authorList>
            <person name="Eddie B.J."/>
            <person name="Malanoski A.P."/>
            <person name="Wang Z."/>
            <person name="Hall R.J."/>
            <person name="Oh S.D."/>
            <person name="Heiner C."/>
            <person name="Lin B."/>
            <person name="Strycharz-Glaven S.M."/>
        </authorList>
    </citation>
    <scope>NUCLEOTIDE SEQUENCE [LARGE SCALE GENOMIC DNA]</scope>
    <source>
        <strain evidence="7">NRL1</strain>
    </source>
</reference>
<dbReference type="InterPro" id="IPR013766">
    <property type="entry name" value="Thioredoxin_domain"/>
</dbReference>
<evidence type="ECO:0000256" key="1">
    <source>
        <dbReference type="ARBA" id="ARBA00005791"/>
    </source>
</evidence>
<dbReference type="PANTHER" id="PTHR13887">
    <property type="entry name" value="GLUTATHIONE S-TRANSFERASE KAPPA"/>
    <property type="match status" value="1"/>
</dbReference>
<keyword evidence="3" id="KW-0560">Oxidoreductase</keyword>
<keyword evidence="4" id="KW-1015">Disulfide bond</keyword>
<keyword evidence="8" id="KW-1185">Reference proteome</keyword>
<evidence type="ECO:0000256" key="2">
    <source>
        <dbReference type="ARBA" id="ARBA00022729"/>
    </source>
</evidence>
<evidence type="ECO:0000256" key="4">
    <source>
        <dbReference type="ARBA" id="ARBA00023157"/>
    </source>
</evidence>